<sequence>MIEYIFETQDGRNLNFQININRQYTDKINGSAHHVWTKLDYNQCKICPLSLKEYQCCPTAVDLQEIVEGFSPFLSHEIVWVKVRTSEREYSKKCDIQTGLQSLLGLVMATSACPVLSKLWSLAYFHLPFATTEDTLFRTVGAYLIRQYFIFSDGEKPDFELNELRSLYNKLEELNTSFTERIRIASKADANLNAVVQLGALSFMVHVSLEEQLRDFRRTFQGKLF</sequence>
<accession>A0A975GT31</accession>
<proteinExistence type="predicted"/>
<dbReference type="AlphaFoldDB" id="A0A975GT31"/>
<dbReference type="InterPro" id="IPR054196">
    <property type="entry name" value="DUF6901"/>
</dbReference>
<name>A0A975GT31_9BACT</name>
<dbReference type="Pfam" id="PF21842">
    <property type="entry name" value="DUF6901"/>
    <property type="match status" value="1"/>
</dbReference>
<gene>
    <name evidence="1" type="ORF">dnm_077660</name>
</gene>
<dbReference type="RefSeq" id="WP_207679360.1">
    <property type="nucleotide sequence ID" value="NZ_CP061800.1"/>
</dbReference>
<organism evidence="1 2">
    <name type="scientific">Desulfonema magnum</name>
    <dbReference type="NCBI Taxonomy" id="45655"/>
    <lineage>
        <taxon>Bacteria</taxon>
        <taxon>Pseudomonadati</taxon>
        <taxon>Thermodesulfobacteriota</taxon>
        <taxon>Desulfobacteria</taxon>
        <taxon>Desulfobacterales</taxon>
        <taxon>Desulfococcaceae</taxon>
        <taxon>Desulfonema</taxon>
    </lineage>
</organism>
<evidence type="ECO:0000313" key="1">
    <source>
        <dbReference type="EMBL" id="QTA91693.1"/>
    </source>
</evidence>
<dbReference type="EMBL" id="CP061800">
    <property type="protein sequence ID" value="QTA91693.1"/>
    <property type="molecule type" value="Genomic_DNA"/>
</dbReference>
<dbReference type="KEGG" id="dmm:dnm_077660"/>
<protein>
    <submittedName>
        <fullName evidence="1">Uncharacterized protein</fullName>
    </submittedName>
</protein>
<keyword evidence="2" id="KW-1185">Reference proteome</keyword>
<dbReference type="Proteomes" id="UP000663722">
    <property type="component" value="Chromosome"/>
</dbReference>
<reference evidence="1" key="1">
    <citation type="journal article" date="2021" name="Microb. Physiol.">
        <title>Proteogenomic Insights into the Physiology of Marine, Sulfate-Reducing, Filamentous Desulfonema limicola and Desulfonema magnum.</title>
        <authorList>
            <person name="Schnaars V."/>
            <person name="Wohlbrand L."/>
            <person name="Scheve S."/>
            <person name="Hinrichs C."/>
            <person name="Reinhardt R."/>
            <person name="Rabus R."/>
        </authorList>
    </citation>
    <scope>NUCLEOTIDE SEQUENCE</scope>
    <source>
        <strain evidence="1">4be13</strain>
    </source>
</reference>
<evidence type="ECO:0000313" key="2">
    <source>
        <dbReference type="Proteomes" id="UP000663722"/>
    </source>
</evidence>